<keyword evidence="2" id="KW-1185">Reference proteome</keyword>
<dbReference type="OrthoDB" id="2679825at2759"/>
<reference evidence="2" key="1">
    <citation type="journal article" date="2014" name="Proc. Natl. Acad. Sci. U.S.A.">
        <title>Extensive sampling of basidiomycete genomes demonstrates inadequacy of the white-rot/brown-rot paradigm for wood decay fungi.</title>
        <authorList>
            <person name="Riley R."/>
            <person name="Salamov A.A."/>
            <person name="Brown D.W."/>
            <person name="Nagy L.G."/>
            <person name="Floudas D."/>
            <person name="Held B.W."/>
            <person name="Levasseur A."/>
            <person name="Lombard V."/>
            <person name="Morin E."/>
            <person name="Otillar R."/>
            <person name="Lindquist E.A."/>
            <person name="Sun H."/>
            <person name="LaButti K.M."/>
            <person name="Schmutz J."/>
            <person name="Jabbour D."/>
            <person name="Luo H."/>
            <person name="Baker S.E."/>
            <person name="Pisabarro A.G."/>
            <person name="Walton J.D."/>
            <person name="Blanchette R.A."/>
            <person name="Henrissat B."/>
            <person name="Martin F."/>
            <person name="Cullen D."/>
            <person name="Hibbett D.S."/>
            <person name="Grigoriev I.V."/>
        </authorList>
    </citation>
    <scope>NUCLEOTIDE SEQUENCE [LARGE SCALE GENOMIC DNA]</scope>
    <source>
        <strain evidence="2">MUCL 33604</strain>
    </source>
</reference>
<dbReference type="EMBL" id="KL197724">
    <property type="protein sequence ID" value="KDQ55686.1"/>
    <property type="molecule type" value="Genomic_DNA"/>
</dbReference>
<dbReference type="InParanoid" id="A0A067PZA8"/>
<accession>A0A067PZA8</accession>
<dbReference type="AlphaFoldDB" id="A0A067PZA8"/>
<dbReference type="Pfam" id="PF21858">
    <property type="entry name" value="DUF6914"/>
    <property type="match status" value="1"/>
</dbReference>
<sequence length="193" mass="22262">MVMVSVLGLPADNAKNHQPTSSQSNKNRLYLAFYTKTYQWEPRVRYQTALLVTPKKPNPSLVQTWRYHVRDNFVEGLLRYEFEGIQTVNVDRRLVALVHVCKLDPEISGVGLSMLLKELEVDEEEGDIGAVYWVWKAIRHLVERGVISPLHLRPQKIWENGYQFAQAVEGREEGRVPTCDIYGTRQQSEVARP</sequence>
<evidence type="ECO:0000313" key="1">
    <source>
        <dbReference type="EMBL" id="KDQ55686.1"/>
    </source>
</evidence>
<proteinExistence type="predicted"/>
<gene>
    <name evidence="1" type="ORF">JAAARDRAFT_37095</name>
</gene>
<evidence type="ECO:0000313" key="2">
    <source>
        <dbReference type="Proteomes" id="UP000027265"/>
    </source>
</evidence>
<dbReference type="InterPro" id="IPR054208">
    <property type="entry name" value="DUF6914"/>
</dbReference>
<organism evidence="1 2">
    <name type="scientific">Jaapia argillacea MUCL 33604</name>
    <dbReference type="NCBI Taxonomy" id="933084"/>
    <lineage>
        <taxon>Eukaryota</taxon>
        <taxon>Fungi</taxon>
        <taxon>Dikarya</taxon>
        <taxon>Basidiomycota</taxon>
        <taxon>Agaricomycotina</taxon>
        <taxon>Agaricomycetes</taxon>
        <taxon>Agaricomycetidae</taxon>
        <taxon>Jaapiales</taxon>
        <taxon>Jaapiaceae</taxon>
        <taxon>Jaapia</taxon>
    </lineage>
</organism>
<dbReference type="HOGENOM" id="CLU_095770_0_0_1"/>
<protein>
    <submittedName>
        <fullName evidence="1">Uncharacterized protein</fullName>
    </submittedName>
</protein>
<name>A0A067PZA8_9AGAM</name>
<dbReference type="Proteomes" id="UP000027265">
    <property type="component" value="Unassembled WGS sequence"/>
</dbReference>